<keyword evidence="1" id="KW-1133">Transmembrane helix</keyword>
<feature type="transmembrane region" description="Helical" evidence="1">
    <location>
        <begin position="305"/>
        <end position="324"/>
    </location>
</feature>
<protein>
    <recommendedName>
        <fullName evidence="3">DUF3754 domain-containing protein</fullName>
    </recommendedName>
</protein>
<feature type="transmembrane region" description="Helical" evidence="1">
    <location>
        <begin position="260"/>
        <end position="293"/>
    </location>
</feature>
<keyword evidence="1" id="KW-0812">Transmembrane</keyword>
<sequence>MGENSALEKFIPLRTADIVEALCGEQTLPGEDREKFRRVAGLVQAIYHYEYHRTLKQARDAYHPFNPDADTMKLCGPDEDYSARFDSMVEALEKLLEAANYKELSLDELNEIMTKAAPRGLNIEVNREKYEKILIYRRGRKSVPKAPDPSAWWNRLKKKNGDPETEDMLQRLLILIKLKSEEDVEAFYDYYAETAGETGREKQRRLLEEAVVGKRESAPSGKGSKIPTIFLKIFKNVPVSTLETLFPDVTIRMTLVDKGLILLPLIGGLFSVVNKVIPALVVIGTVITALVLGHTINWSDFKDKLFPILAAFSVVGMIAFKVFAKYKNTKEKHQARLMKTLYFHNLDNNGGVFDFLVNEAEEEECKEIILAYYFLLAERNASGLPFTREELDDRIEEWMQEKFGVAMDFEVGDAVRKLEEKGILEQKDGRYSVPSIRKTLETLDGLWDNFFPYNNEATAES</sequence>
<dbReference type="AlphaFoldDB" id="A0A644X1W2"/>
<dbReference type="PANTHER" id="PTHR33645">
    <property type="entry name" value="AMINOPEPTIDASE (DUF3754)"/>
    <property type="match status" value="1"/>
</dbReference>
<name>A0A644X1W2_9ZZZZ</name>
<proteinExistence type="predicted"/>
<dbReference type="EMBL" id="VSSQ01001418">
    <property type="protein sequence ID" value="MPM08154.1"/>
    <property type="molecule type" value="Genomic_DNA"/>
</dbReference>
<organism evidence="2">
    <name type="scientific">bioreactor metagenome</name>
    <dbReference type="NCBI Taxonomy" id="1076179"/>
    <lineage>
        <taxon>unclassified sequences</taxon>
        <taxon>metagenomes</taxon>
        <taxon>ecological metagenomes</taxon>
    </lineage>
</organism>
<accession>A0A644X1W2</accession>
<evidence type="ECO:0008006" key="3">
    <source>
        <dbReference type="Google" id="ProtNLM"/>
    </source>
</evidence>
<dbReference type="PANTHER" id="PTHR33645:SF11">
    <property type="entry name" value="AMINOPEPTIDASE (DUF3754)"/>
    <property type="match status" value="1"/>
</dbReference>
<dbReference type="Pfam" id="PF12576">
    <property type="entry name" value="DUF3754"/>
    <property type="match status" value="1"/>
</dbReference>
<gene>
    <name evidence="2" type="ORF">SDC9_54466</name>
</gene>
<comment type="caution">
    <text evidence="2">The sequence shown here is derived from an EMBL/GenBank/DDBJ whole genome shotgun (WGS) entry which is preliminary data.</text>
</comment>
<reference evidence="2" key="1">
    <citation type="submission" date="2019-08" db="EMBL/GenBank/DDBJ databases">
        <authorList>
            <person name="Kucharzyk K."/>
            <person name="Murdoch R.W."/>
            <person name="Higgins S."/>
            <person name="Loffler F."/>
        </authorList>
    </citation>
    <scope>NUCLEOTIDE SEQUENCE</scope>
</reference>
<dbReference type="InterPro" id="IPR022227">
    <property type="entry name" value="DUF3754"/>
</dbReference>
<keyword evidence="1" id="KW-0472">Membrane</keyword>
<evidence type="ECO:0000313" key="2">
    <source>
        <dbReference type="EMBL" id="MPM08154.1"/>
    </source>
</evidence>
<evidence type="ECO:0000256" key="1">
    <source>
        <dbReference type="SAM" id="Phobius"/>
    </source>
</evidence>